<evidence type="ECO:0000256" key="1">
    <source>
        <dbReference type="ARBA" id="ARBA00004141"/>
    </source>
</evidence>
<keyword evidence="6" id="KW-0732">Signal</keyword>
<evidence type="ECO:0000256" key="12">
    <source>
        <dbReference type="RuleBase" id="RU004296"/>
    </source>
</evidence>
<feature type="active site" description="Charge relay system" evidence="11">
    <location>
        <position position="263"/>
    </location>
</feature>
<dbReference type="SUPFAM" id="SSF50494">
    <property type="entry name" value="Trypsin-like serine proteases"/>
    <property type="match status" value="1"/>
</dbReference>
<evidence type="ECO:0000256" key="2">
    <source>
        <dbReference type="ARBA" id="ARBA00004613"/>
    </source>
</evidence>
<feature type="transmembrane region" description="Helical" evidence="13">
    <location>
        <begin position="60"/>
        <end position="85"/>
    </location>
</feature>
<feature type="transmembrane region" description="Helical" evidence="13">
    <location>
        <begin position="97"/>
        <end position="120"/>
    </location>
</feature>
<dbReference type="InterPro" id="IPR008256">
    <property type="entry name" value="Peptidase_S1B"/>
</dbReference>
<dbReference type="PANTHER" id="PTHR43019:SF23">
    <property type="entry name" value="PROTEASE DO-LIKE 5, CHLOROPLASTIC"/>
    <property type="match status" value="1"/>
</dbReference>
<sequence length="402" mass="41411">MTGSAIVDCIIAMAAVGALFTGWRQGGFSAVLSLVGVLGGGWAALELLPHALDLVNDDSARFFVAIIVVAGGVVLGYSLGSWVGLKLRDGIRTRSLLRADSAVGAVVQVVTTLLVIWMVVVPVTGNNSGDLGASVRGSKILRGVSDIAPEWLQALPNRTSTLFTDSGFPAVTDPFDDVPVVEVGEPDVGLAASPEVAATKPSVVRVVGQAEQCGKILQGSGFLVDDETVMTNAHVVAGTDVVGIETVNGEFDAQVVYYNPQEDVALLRVPGDTGLAPLNWAQDVAAPNDDAVVMGYPMGGPFEATPARVRDLFTVSGPDIYADSRVDREAYTLRGTVVQGNSGGPVINAAGEVIGLVFGAAVGDSETGYALSKAEVLDHVGQPGGFDADYVDAVDTRSCVAG</sequence>
<dbReference type="InterPro" id="IPR047680">
    <property type="entry name" value="MarP-like"/>
</dbReference>
<dbReference type="AlphaFoldDB" id="A0A0X2NK81"/>
<keyword evidence="10 13" id="KW-0472">Membrane</keyword>
<dbReference type="OMA" id="YRQGFVV"/>
<evidence type="ECO:0000256" key="13">
    <source>
        <dbReference type="SAM" id="Phobius"/>
    </source>
</evidence>
<evidence type="ECO:0000256" key="9">
    <source>
        <dbReference type="ARBA" id="ARBA00022989"/>
    </source>
</evidence>
<accession>A0A0X2NK81</accession>
<evidence type="ECO:0000256" key="5">
    <source>
        <dbReference type="ARBA" id="ARBA00022692"/>
    </source>
</evidence>
<protein>
    <recommendedName>
        <fullName evidence="12">Serine protease</fullName>
        <ecNumber evidence="12">3.4.21.-</ecNumber>
    </recommendedName>
</protein>
<evidence type="ECO:0000256" key="10">
    <source>
        <dbReference type="ARBA" id="ARBA00023136"/>
    </source>
</evidence>
<dbReference type="PRINTS" id="PR00839">
    <property type="entry name" value="V8PROTEASE"/>
</dbReference>
<comment type="similarity">
    <text evidence="3 12">Belongs to the peptidase S1B family.</text>
</comment>
<keyword evidence="8 12" id="KW-0720">Serine protease</keyword>
<evidence type="ECO:0000256" key="4">
    <source>
        <dbReference type="ARBA" id="ARBA00022670"/>
    </source>
</evidence>
<dbReference type="Gene3D" id="2.40.10.10">
    <property type="entry name" value="Trypsin-like serine proteases"/>
    <property type="match status" value="2"/>
</dbReference>
<dbReference type="InterPro" id="IPR043504">
    <property type="entry name" value="Peptidase_S1_PA_chymotrypsin"/>
</dbReference>
<keyword evidence="15" id="KW-1185">Reference proteome</keyword>
<feature type="active site" description="Charge relay system" evidence="11">
    <location>
        <position position="234"/>
    </location>
</feature>
<reference evidence="15" key="1">
    <citation type="submission" date="2015-11" db="EMBL/GenBank/DDBJ databases">
        <authorList>
            <person name="Dugat-Bony E."/>
        </authorList>
    </citation>
    <scope>NUCLEOTIDE SEQUENCE [LARGE SCALE GENOMIC DNA]</scope>
    <source>
        <strain evidence="15">Mu292</strain>
    </source>
</reference>
<dbReference type="InterPro" id="IPR003825">
    <property type="entry name" value="Colicin-V_CvpA"/>
</dbReference>
<evidence type="ECO:0000256" key="8">
    <source>
        <dbReference type="ARBA" id="ARBA00022825"/>
    </source>
</evidence>
<dbReference type="GO" id="GO:0008236">
    <property type="term" value="F:serine-type peptidase activity"/>
    <property type="evidence" value="ECO:0007669"/>
    <property type="project" value="UniProtKB-KW"/>
</dbReference>
<gene>
    <name evidence="14" type="ORF">CVAR292_00475</name>
</gene>
<feature type="transmembrane region" description="Helical" evidence="13">
    <location>
        <begin position="6"/>
        <end position="23"/>
    </location>
</feature>
<feature type="transmembrane region" description="Helical" evidence="13">
    <location>
        <begin position="30"/>
        <end position="48"/>
    </location>
</feature>
<evidence type="ECO:0000313" key="14">
    <source>
        <dbReference type="EMBL" id="CUU65159.1"/>
    </source>
</evidence>
<keyword evidence="7 12" id="KW-0378">Hydrolase</keyword>
<dbReference type="OrthoDB" id="9766361at2"/>
<evidence type="ECO:0000313" key="15">
    <source>
        <dbReference type="Proteomes" id="UP000182498"/>
    </source>
</evidence>
<dbReference type="Pfam" id="PF02674">
    <property type="entry name" value="Colicin_V"/>
    <property type="match status" value="1"/>
</dbReference>
<dbReference type="EC" id="3.4.21.-" evidence="12"/>
<dbReference type="GO" id="GO:0005576">
    <property type="term" value="C:extracellular region"/>
    <property type="evidence" value="ECO:0007669"/>
    <property type="project" value="UniProtKB-SubCell"/>
</dbReference>
<evidence type="ECO:0000256" key="6">
    <source>
        <dbReference type="ARBA" id="ARBA00022729"/>
    </source>
</evidence>
<dbReference type="InterPro" id="IPR009003">
    <property type="entry name" value="Peptidase_S1_PA"/>
</dbReference>
<dbReference type="EMBL" id="FAUH01000002">
    <property type="protein sequence ID" value="CUU65159.1"/>
    <property type="molecule type" value="Genomic_DNA"/>
</dbReference>
<name>A0A0X2NK81_9CORY</name>
<dbReference type="GO" id="GO:0016020">
    <property type="term" value="C:membrane"/>
    <property type="evidence" value="ECO:0007669"/>
    <property type="project" value="UniProtKB-SubCell"/>
</dbReference>
<keyword evidence="9 13" id="KW-1133">Transmembrane helix</keyword>
<proteinExistence type="inferred from homology"/>
<keyword evidence="4 12" id="KW-0645">Protease</keyword>
<dbReference type="GO" id="GO:0006508">
    <property type="term" value="P:proteolysis"/>
    <property type="evidence" value="ECO:0007669"/>
    <property type="project" value="UniProtKB-KW"/>
</dbReference>
<feature type="active site" description="Charge relay system" evidence="11">
    <location>
        <position position="342"/>
    </location>
</feature>
<dbReference type="Proteomes" id="UP000182498">
    <property type="component" value="Unassembled WGS sequence"/>
</dbReference>
<comment type="subcellular location">
    <subcellularLocation>
        <location evidence="1">Membrane</location>
        <topology evidence="1">Multi-pass membrane protein</topology>
    </subcellularLocation>
    <subcellularLocation>
        <location evidence="2">Secreted</location>
    </subcellularLocation>
</comment>
<keyword evidence="5 13" id="KW-0812">Transmembrane</keyword>
<evidence type="ECO:0000256" key="11">
    <source>
        <dbReference type="PIRSR" id="PIRSR608256-1"/>
    </source>
</evidence>
<dbReference type="NCBIfam" id="NF033740">
    <property type="entry name" value="MarP_fam_protase"/>
    <property type="match status" value="1"/>
</dbReference>
<evidence type="ECO:0000256" key="7">
    <source>
        <dbReference type="ARBA" id="ARBA00022801"/>
    </source>
</evidence>
<dbReference type="Pfam" id="PF13365">
    <property type="entry name" value="Trypsin_2"/>
    <property type="match status" value="1"/>
</dbReference>
<dbReference type="RefSeq" id="WP_014010967.1">
    <property type="nucleotide sequence ID" value="NZ_CAURZS010000001.1"/>
</dbReference>
<organism evidence="14 15">
    <name type="scientific">Corynebacterium variabile</name>
    <dbReference type="NCBI Taxonomy" id="1727"/>
    <lineage>
        <taxon>Bacteria</taxon>
        <taxon>Bacillati</taxon>
        <taxon>Actinomycetota</taxon>
        <taxon>Actinomycetes</taxon>
        <taxon>Mycobacteriales</taxon>
        <taxon>Corynebacteriaceae</taxon>
        <taxon>Corynebacterium</taxon>
    </lineage>
</organism>
<dbReference type="PANTHER" id="PTHR43019">
    <property type="entry name" value="SERINE ENDOPROTEASE DEGS"/>
    <property type="match status" value="1"/>
</dbReference>
<evidence type="ECO:0000256" key="3">
    <source>
        <dbReference type="ARBA" id="ARBA00008764"/>
    </source>
</evidence>
<dbReference type="GO" id="GO:0009403">
    <property type="term" value="P:toxin biosynthetic process"/>
    <property type="evidence" value="ECO:0007669"/>
    <property type="project" value="InterPro"/>
</dbReference>